<proteinExistence type="predicted"/>
<reference evidence="1 2" key="1">
    <citation type="submission" date="2013-11" db="EMBL/GenBank/DDBJ databases">
        <title>Opisthorchis viverrini - life in the bile duct.</title>
        <authorList>
            <person name="Young N.D."/>
            <person name="Nagarajan N."/>
            <person name="Lin S.J."/>
            <person name="Korhonen P.K."/>
            <person name="Jex A.R."/>
            <person name="Hall R.S."/>
            <person name="Safavi-Hemami H."/>
            <person name="Kaewkong W."/>
            <person name="Bertrand D."/>
            <person name="Gao S."/>
            <person name="Seet Q."/>
            <person name="Wongkham S."/>
            <person name="Teh B.T."/>
            <person name="Wongkham C."/>
            <person name="Intapan P.M."/>
            <person name="Maleewong W."/>
            <person name="Yang X."/>
            <person name="Hu M."/>
            <person name="Wang Z."/>
            <person name="Hofmann A."/>
            <person name="Sternberg P.W."/>
            <person name="Tan P."/>
            <person name="Wang J."/>
            <person name="Gasser R.B."/>
        </authorList>
    </citation>
    <scope>NUCLEOTIDE SEQUENCE [LARGE SCALE GENOMIC DNA]</scope>
</reference>
<dbReference type="AlphaFoldDB" id="A0A075AC87"/>
<protein>
    <submittedName>
        <fullName evidence="1">Uncharacterized protein</fullName>
    </submittedName>
</protein>
<name>A0A075AC87_OPIVI</name>
<dbReference type="CTD" id="20321378"/>
<evidence type="ECO:0000313" key="2">
    <source>
        <dbReference type="Proteomes" id="UP000054324"/>
    </source>
</evidence>
<gene>
    <name evidence="1" type="ORF">T265_07199</name>
</gene>
<organism evidence="1 2">
    <name type="scientific">Opisthorchis viverrini</name>
    <name type="common">Southeast Asian liver fluke</name>
    <dbReference type="NCBI Taxonomy" id="6198"/>
    <lineage>
        <taxon>Eukaryota</taxon>
        <taxon>Metazoa</taxon>
        <taxon>Spiralia</taxon>
        <taxon>Lophotrochozoa</taxon>
        <taxon>Platyhelminthes</taxon>
        <taxon>Trematoda</taxon>
        <taxon>Digenea</taxon>
        <taxon>Opisthorchiida</taxon>
        <taxon>Opisthorchiata</taxon>
        <taxon>Opisthorchiidae</taxon>
        <taxon>Opisthorchis</taxon>
    </lineage>
</organism>
<dbReference type="EMBL" id="KL596780">
    <property type="protein sequence ID" value="KER25324.1"/>
    <property type="molecule type" value="Genomic_DNA"/>
</dbReference>
<accession>A0A075AC87</accession>
<dbReference type="KEGG" id="ovi:T265_07199"/>
<evidence type="ECO:0000313" key="1">
    <source>
        <dbReference type="EMBL" id="KER25324.1"/>
    </source>
</evidence>
<sequence length="65" mass="7066">MRVVPGPTWSLHTTASLIPVRSILTASATSRVRITLDTKGLKLNFVTHLRVTLGEEKKAGPPEES</sequence>
<dbReference type="RefSeq" id="XP_009170919.1">
    <property type="nucleotide sequence ID" value="XM_009172655.1"/>
</dbReference>
<keyword evidence="2" id="KW-1185">Reference proteome</keyword>
<dbReference type="Proteomes" id="UP000054324">
    <property type="component" value="Unassembled WGS sequence"/>
</dbReference>
<dbReference type="GeneID" id="20321378"/>